<dbReference type="CDD" id="cd06257">
    <property type="entry name" value="DnaJ"/>
    <property type="match status" value="1"/>
</dbReference>
<dbReference type="EMBL" id="LTAZ01000005">
    <property type="protein sequence ID" value="KYH25941.1"/>
    <property type="molecule type" value="Genomic_DNA"/>
</dbReference>
<comment type="caution">
    <text evidence="4">The sequence shown here is derived from an EMBL/GenBank/DDBJ whole genome shotgun (WGS) entry which is preliminary data.</text>
</comment>
<protein>
    <submittedName>
        <fullName evidence="4">Chaperone protein DnaJ</fullName>
    </submittedName>
</protein>
<dbReference type="PROSITE" id="PS50076">
    <property type="entry name" value="DNAJ_2"/>
    <property type="match status" value="1"/>
</dbReference>
<dbReference type="OrthoDB" id="11397at2157"/>
<dbReference type="SMART" id="SM00271">
    <property type="entry name" value="DnaJ"/>
    <property type="match status" value="1"/>
</dbReference>
<feature type="transmembrane region" description="Helical" evidence="2">
    <location>
        <begin position="12"/>
        <end position="38"/>
    </location>
</feature>
<evidence type="ECO:0000256" key="1">
    <source>
        <dbReference type="SAM" id="MobiDB-lite"/>
    </source>
</evidence>
<gene>
    <name evidence="4" type="primary">dnaJ_4</name>
    <name evidence="4" type="ORF">HAPAU_26200</name>
</gene>
<keyword evidence="2" id="KW-0472">Membrane</keyword>
<name>A0A151AE69_9EURY</name>
<evidence type="ECO:0000313" key="5">
    <source>
        <dbReference type="Proteomes" id="UP000075321"/>
    </source>
</evidence>
<evidence type="ECO:0000313" key="4">
    <source>
        <dbReference type="EMBL" id="KYH25941.1"/>
    </source>
</evidence>
<dbReference type="AlphaFoldDB" id="A0A151AE69"/>
<keyword evidence="2" id="KW-0812">Transmembrane</keyword>
<proteinExistence type="predicted"/>
<dbReference type="SUPFAM" id="SSF46565">
    <property type="entry name" value="Chaperone J-domain"/>
    <property type="match status" value="1"/>
</dbReference>
<organism evidence="4 5">
    <name type="scientific">Halalkalicoccus paucihalophilus</name>
    <dbReference type="NCBI Taxonomy" id="1008153"/>
    <lineage>
        <taxon>Archaea</taxon>
        <taxon>Methanobacteriati</taxon>
        <taxon>Methanobacteriota</taxon>
        <taxon>Stenosarchaea group</taxon>
        <taxon>Halobacteria</taxon>
        <taxon>Halobacteriales</taxon>
        <taxon>Halococcaceae</taxon>
        <taxon>Halalkalicoccus</taxon>
    </lineage>
</organism>
<dbReference type="PATRIC" id="fig|1008153.3.peg.2673"/>
<dbReference type="RefSeq" id="WP_066383119.1">
    <property type="nucleotide sequence ID" value="NZ_LTAZ01000005.1"/>
</dbReference>
<evidence type="ECO:0000256" key="2">
    <source>
        <dbReference type="SAM" id="Phobius"/>
    </source>
</evidence>
<reference evidence="4 5" key="1">
    <citation type="submission" date="2016-02" db="EMBL/GenBank/DDBJ databases">
        <title>Genome sequence of Halalkalicoccus paucihalophilus DSM 24557.</title>
        <authorList>
            <person name="Poehlein A."/>
            <person name="Daniel R."/>
        </authorList>
    </citation>
    <scope>NUCLEOTIDE SEQUENCE [LARGE SCALE GENOMIC DNA]</scope>
    <source>
        <strain evidence="4 5">DSM 24557</strain>
    </source>
</reference>
<dbReference type="InterPro" id="IPR036869">
    <property type="entry name" value="J_dom_sf"/>
</dbReference>
<keyword evidence="5" id="KW-1185">Reference proteome</keyword>
<keyword evidence="2" id="KW-1133">Transmembrane helix</keyword>
<sequence>MQSDLVWFLPWWLVIGILVGLVVGVLVAGIFVAGARLFPDEPHEPMAGGENRKRAEIRRYLRAIDEEFIENYVIAGGPVEFYLPPRDVAITFDARAFFRIEGSSTHGVLVEHEMPGIHLGRRLPFETPDLTADPDADGATMAAFATLGLPTDASEREIKAAYRRKVKHVHPDHGGDRESFERVRSAYTTARTHAVTDDDEATTVATPPSS</sequence>
<feature type="region of interest" description="Disordered" evidence="1">
    <location>
        <begin position="191"/>
        <end position="210"/>
    </location>
</feature>
<accession>A0A151AE69</accession>
<dbReference type="Pfam" id="PF00226">
    <property type="entry name" value="DnaJ"/>
    <property type="match status" value="1"/>
</dbReference>
<evidence type="ECO:0000259" key="3">
    <source>
        <dbReference type="PROSITE" id="PS50076"/>
    </source>
</evidence>
<dbReference type="InterPro" id="IPR001623">
    <property type="entry name" value="DnaJ_domain"/>
</dbReference>
<feature type="domain" description="J" evidence="3">
    <location>
        <begin position="142"/>
        <end position="195"/>
    </location>
</feature>
<dbReference type="Gene3D" id="1.10.287.110">
    <property type="entry name" value="DnaJ domain"/>
    <property type="match status" value="1"/>
</dbReference>
<dbReference type="Proteomes" id="UP000075321">
    <property type="component" value="Unassembled WGS sequence"/>
</dbReference>